<keyword evidence="2" id="KW-1185">Reference proteome</keyword>
<protein>
    <submittedName>
        <fullName evidence="1">Uncharacterized protein</fullName>
    </submittedName>
</protein>
<accession>A0A1L9NFM3</accession>
<organism evidence="1 2">
    <name type="scientific">Aspergillus tubingensis (strain CBS 134.48)</name>
    <dbReference type="NCBI Taxonomy" id="767770"/>
    <lineage>
        <taxon>Eukaryota</taxon>
        <taxon>Fungi</taxon>
        <taxon>Dikarya</taxon>
        <taxon>Ascomycota</taxon>
        <taxon>Pezizomycotina</taxon>
        <taxon>Eurotiomycetes</taxon>
        <taxon>Eurotiomycetidae</taxon>
        <taxon>Eurotiales</taxon>
        <taxon>Aspergillaceae</taxon>
        <taxon>Aspergillus</taxon>
        <taxon>Aspergillus subgen. Circumdati</taxon>
    </lineage>
</organism>
<sequence>MEFVCRHSKHYGHSVQHHALSSFHKCKWSIVHQKRSQVRVRIIDKLGEVGVSEGVFLPQVINRAANLLFLRQSPGYRSPIASDLCTRHATQIVLRRSKLDEGGAKISIIPGHAAQADGEMKERLLSFE</sequence>
<dbReference type="Proteomes" id="UP000184304">
    <property type="component" value="Unassembled WGS sequence"/>
</dbReference>
<dbReference type="VEuPathDB" id="FungiDB:ASPTUDRAFT_426393"/>
<dbReference type="STRING" id="767770.A0A1L9NFM3"/>
<reference evidence="2" key="1">
    <citation type="journal article" date="2017" name="Genome Biol.">
        <title>Comparative genomics reveals high biological diversity and specific adaptations in the industrially and medically important fungal genus Aspergillus.</title>
        <authorList>
            <person name="de Vries R.P."/>
            <person name="Riley R."/>
            <person name="Wiebenga A."/>
            <person name="Aguilar-Osorio G."/>
            <person name="Amillis S."/>
            <person name="Uchima C.A."/>
            <person name="Anderluh G."/>
            <person name="Asadollahi M."/>
            <person name="Askin M."/>
            <person name="Barry K."/>
            <person name="Battaglia E."/>
            <person name="Bayram O."/>
            <person name="Benocci T."/>
            <person name="Braus-Stromeyer S.A."/>
            <person name="Caldana C."/>
            <person name="Canovas D."/>
            <person name="Cerqueira G.C."/>
            <person name="Chen F."/>
            <person name="Chen W."/>
            <person name="Choi C."/>
            <person name="Clum A."/>
            <person name="Dos Santos R.A."/>
            <person name="Damasio A.R."/>
            <person name="Diallinas G."/>
            <person name="Emri T."/>
            <person name="Fekete E."/>
            <person name="Flipphi M."/>
            <person name="Freyberg S."/>
            <person name="Gallo A."/>
            <person name="Gournas C."/>
            <person name="Habgood R."/>
            <person name="Hainaut M."/>
            <person name="Harispe M.L."/>
            <person name="Henrissat B."/>
            <person name="Hilden K.S."/>
            <person name="Hope R."/>
            <person name="Hossain A."/>
            <person name="Karabika E."/>
            <person name="Karaffa L."/>
            <person name="Karanyi Z."/>
            <person name="Krasevec N."/>
            <person name="Kuo A."/>
            <person name="Kusch H."/>
            <person name="LaButti K."/>
            <person name="Lagendijk E.L."/>
            <person name="Lapidus A."/>
            <person name="Levasseur A."/>
            <person name="Lindquist E."/>
            <person name="Lipzen A."/>
            <person name="Logrieco A.F."/>
            <person name="MacCabe A."/>
            <person name="Maekelae M.R."/>
            <person name="Malavazi I."/>
            <person name="Melin P."/>
            <person name="Meyer V."/>
            <person name="Mielnichuk N."/>
            <person name="Miskei M."/>
            <person name="Molnar A.P."/>
            <person name="Mule G."/>
            <person name="Ngan C.Y."/>
            <person name="Orejas M."/>
            <person name="Orosz E."/>
            <person name="Ouedraogo J.P."/>
            <person name="Overkamp K.M."/>
            <person name="Park H.-S."/>
            <person name="Perrone G."/>
            <person name="Piumi F."/>
            <person name="Punt P.J."/>
            <person name="Ram A.F."/>
            <person name="Ramon A."/>
            <person name="Rauscher S."/>
            <person name="Record E."/>
            <person name="Riano-Pachon D.M."/>
            <person name="Robert V."/>
            <person name="Roehrig J."/>
            <person name="Ruller R."/>
            <person name="Salamov A."/>
            <person name="Salih N.S."/>
            <person name="Samson R.A."/>
            <person name="Sandor E."/>
            <person name="Sanguinetti M."/>
            <person name="Schuetze T."/>
            <person name="Sepcic K."/>
            <person name="Shelest E."/>
            <person name="Sherlock G."/>
            <person name="Sophianopoulou V."/>
            <person name="Squina F.M."/>
            <person name="Sun H."/>
            <person name="Susca A."/>
            <person name="Todd R.B."/>
            <person name="Tsang A."/>
            <person name="Unkles S.E."/>
            <person name="van de Wiele N."/>
            <person name="van Rossen-Uffink D."/>
            <person name="Oliveira J.V."/>
            <person name="Vesth T.C."/>
            <person name="Visser J."/>
            <person name="Yu J.-H."/>
            <person name="Zhou M."/>
            <person name="Andersen M.R."/>
            <person name="Archer D.B."/>
            <person name="Baker S.E."/>
            <person name="Benoit I."/>
            <person name="Brakhage A.A."/>
            <person name="Braus G.H."/>
            <person name="Fischer R."/>
            <person name="Frisvad J.C."/>
            <person name="Goldman G.H."/>
            <person name="Houbraken J."/>
            <person name="Oakley B."/>
            <person name="Pocsi I."/>
            <person name="Scazzocchio C."/>
            <person name="Seiboth B."/>
            <person name="vanKuyk P.A."/>
            <person name="Wortman J."/>
            <person name="Dyer P.S."/>
            <person name="Grigoriev I.V."/>
        </authorList>
    </citation>
    <scope>NUCLEOTIDE SEQUENCE [LARGE SCALE GENOMIC DNA]</scope>
    <source>
        <strain evidence="2">CBS 134.48</strain>
    </source>
</reference>
<gene>
    <name evidence="1" type="ORF">ASPTUDRAFT_426393</name>
</gene>
<proteinExistence type="predicted"/>
<name>A0A1L9NFM3_ASPTC</name>
<evidence type="ECO:0000313" key="2">
    <source>
        <dbReference type="Proteomes" id="UP000184304"/>
    </source>
</evidence>
<dbReference type="EMBL" id="KV878181">
    <property type="protein sequence ID" value="OJI87924.1"/>
    <property type="molecule type" value="Genomic_DNA"/>
</dbReference>
<evidence type="ECO:0000313" key="1">
    <source>
        <dbReference type="EMBL" id="OJI87924.1"/>
    </source>
</evidence>
<dbReference type="AlphaFoldDB" id="A0A1L9NFM3"/>